<reference evidence="1" key="3">
    <citation type="submission" date="2025-09" db="UniProtKB">
        <authorList>
            <consortium name="Ensembl"/>
        </authorList>
    </citation>
    <scope>IDENTIFICATION</scope>
</reference>
<dbReference type="Proteomes" id="UP000265140">
    <property type="component" value="Chromosome 13"/>
</dbReference>
<reference evidence="1" key="2">
    <citation type="submission" date="2025-08" db="UniProtKB">
        <authorList>
            <consortium name="Ensembl"/>
        </authorList>
    </citation>
    <scope>IDENTIFICATION</scope>
</reference>
<dbReference type="AlphaFoldDB" id="A0AAY5L4I5"/>
<sequence>ISMGSPPLELLCVGYRVIVCGDFNTITEEHDRISPTALKIKHEGKTLSKIIDNSDVSDVYRHLYPTTTDFTRYDGKAKTRIDRLYKQSRPLRPI</sequence>
<evidence type="ECO:0000313" key="2">
    <source>
        <dbReference type="Proteomes" id="UP000265140"/>
    </source>
</evidence>
<dbReference type="SUPFAM" id="SSF56219">
    <property type="entry name" value="DNase I-like"/>
    <property type="match status" value="1"/>
</dbReference>
<protein>
    <recommendedName>
        <fullName evidence="3">Endonuclease/exonuclease/phosphatase domain-containing protein</fullName>
    </recommendedName>
</protein>
<dbReference type="Ensembl" id="ENSELUT00000104702.1">
    <property type="protein sequence ID" value="ENSELUP00000095951.1"/>
    <property type="gene ID" value="ENSELUG00000038613.1"/>
</dbReference>
<proteinExistence type="predicted"/>
<dbReference type="InterPro" id="IPR036691">
    <property type="entry name" value="Endo/exonu/phosph_ase_sf"/>
</dbReference>
<name>A0AAY5L4I5_ESOLU</name>
<organism evidence="1 2">
    <name type="scientific">Esox lucius</name>
    <name type="common">Northern pike</name>
    <dbReference type="NCBI Taxonomy" id="8010"/>
    <lineage>
        <taxon>Eukaryota</taxon>
        <taxon>Metazoa</taxon>
        <taxon>Chordata</taxon>
        <taxon>Craniata</taxon>
        <taxon>Vertebrata</taxon>
        <taxon>Euteleostomi</taxon>
        <taxon>Actinopterygii</taxon>
        <taxon>Neopterygii</taxon>
        <taxon>Teleostei</taxon>
        <taxon>Protacanthopterygii</taxon>
        <taxon>Esociformes</taxon>
        <taxon>Esocidae</taxon>
        <taxon>Esox</taxon>
    </lineage>
</organism>
<dbReference type="GeneTree" id="ENSGT00990000203914"/>
<keyword evidence="2" id="KW-1185">Reference proteome</keyword>
<dbReference type="Gene3D" id="3.60.10.10">
    <property type="entry name" value="Endonuclease/exonuclease/phosphatase"/>
    <property type="match status" value="1"/>
</dbReference>
<reference evidence="1 2" key="1">
    <citation type="submission" date="2020-02" db="EMBL/GenBank/DDBJ databases">
        <title>Esox lucius (northern pike) genome, fEsoLuc1, primary haplotype.</title>
        <authorList>
            <person name="Myers G."/>
            <person name="Karagic N."/>
            <person name="Meyer A."/>
            <person name="Pippel M."/>
            <person name="Reichard M."/>
            <person name="Winkler S."/>
            <person name="Tracey A."/>
            <person name="Sims Y."/>
            <person name="Howe K."/>
            <person name="Rhie A."/>
            <person name="Formenti G."/>
            <person name="Durbin R."/>
            <person name="Fedrigo O."/>
            <person name="Jarvis E.D."/>
        </authorList>
    </citation>
    <scope>NUCLEOTIDE SEQUENCE [LARGE SCALE GENOMIC DNA]</scope>
</reference>
<evidence type="ECO:0008006" key="3">
    <source>
        <dbReference type="Google" id="ProtNLM"/>
    </source>
</evidence>
<evidence type="ECO:0000313" key="1">
    <source>
        <dbReference type="Ensembl" id="ENSELUP00000095951.1"/>
    </source>
</evidence>
<accession>A0AAY5L4I5</accession>